<protein>
    <submittedName>
        <fullName evidence="10">MFS transporter</fullName>
    </submittedName>
</protein>
<evidence type="ECO:0000259" key="9">
    <source>
        <dbReference type="PROSITE" id="PS50850"/>
    </source>
</evidence>
<evidence type="ECO:0000313" key="11">
    <source>
        <dbReference type="Proteomes" id="UP000272474"/>
    </source>
</evidence>
<dbReference type="GO" id="GO:0005886">
    <property type="term" value="C:plasma membrane"/>
    <property type="evidence" value="ECO:0007669"/>
    <property type="project" value="UniProtKB-SubCell"/>
</dbReference>
<comment type="caution">
    <text evidence="10">The sequence shown here is derived from an EMBL/GenBank/DDBJ whole genome shotgun (WGS) entry which is preliminary data.</text>
</comment>
<keyword evidence="5 8" id="KW-1133">Transmembrane helix</keyword>
<dbReference type="InterPro" id="IPR020846">
    <property type="entry name" value="MFS_dom"/>
</dbReference>
<keyword evidence="11" id="KW-1185">Reference proteome</keyword>
<dbReference type="PANTHER" id="PTHR23517:SF13">
    <property type="entry name" value="MAJOR FACILITATOR SUPERFAMILY MFS_1"/>
    <property type="match status" value="1"/>
</dbReference>
<evidence type="ECO:0000313" key="10">
    <source>
        <dbReference type="EMBL" id="RKN44876.1"/>
    </source>
</evidence>
<dbReference type="OrthoDB" id="3177957at2"/>
<reference evidence="10 11" key="1">
    <citation type="journal article" date="2014" name="Int. J. Syst. Evol. Microbiol.">
        <title>Streptomyces hoynatensis sp. nov., isolated from deep marine sediment.</title>
        <authorList>
            <person name="Veyisoglu A."/>
            <person name="Sahin N."/>
        </authorList>
    </citation>
    <scope>NUCLEOTIDE SEQUENCE [LARGE SCALE GENOMIC DNA]</scope>
    <source>
        <strain evidence="10 11">KCTC 29097</strain>
    </source>
</reference>
<dbReference type="Gene3D" id="1.20.1250.20">
    <property type="entry name" value="MFS general substrate transporter like domains"/>
    <property type="match status" value="1"/>
</dbReference>
<feature type="transmembrane region" description="Helical" evidence="8">
    <location>
        <begin position="28"/>
        <end position="47"/>
    </location>
</feature>
<keyword evidence="2" id="KW-0813">Transport</keyword>
<name>A0A3A9ZBX7_9ACTN</name>
<keyword evidence="4 8" id="KW-0812">Transmembrane</keyword>
<dbReference type="Proteomes" id="UP000272474">
    <property type="component" value="Unassembled WGS sequence"/>
</dbReference>
<evidence type="ECO:0000256" key="5">
    <source>
        <dbReference type="ARBA" id="ARBA00022989"/>
    </source>
</evidence>
<feature type="region of interest" description="Disordered" evidence="7">
    <location>
        <begin position="1"/>
        <end position="25"/>
    </location>
</feature>
<keyword evidence="3" id="KW-1003">Cell membrane</keyword>
<feature type="transmembrane region" description="Helical" evidence="8">
    <location>
        <begin position="124"/>
        <end position="146"/>
    </location>
</feature>
<evidence type="ECO:0000256" key="6">
    <source>
        <dbReference type="ARBA" id="ARBA00023136"/>
    </source>
</evidence>
<dbReference type="PANTHER" id="PTHR23517">
    <property type="entry name" value="RESISTANCE PROTEIN MDTM, PUTATIVE-RELATED-RELATED"/>
    <property type="match status" value="1"/>
</dbReference>
<sequence length="425" mass="42280">MTAPAAVTQAPDEPARGRAAPRGGPRRLPPGAALLLLASITVSLLAGSSAPTPLYATYQAAWGFTPITTTLVFGVYALAVLAGLLVLGKLSDHTGRRPVLLVALLVQAAAMVVFATAGGVPALLVARVVQGVATGAALGAIGAGMIDIDRPRGTLANAVAPGIGTATGALASGLVVQYLPAPTHLIYLALLGVFLLQAVGVWAMAETAGRKPGALATLVPEIRLPRAVRRPVLVATPVLFSAWALAGFYGALGPALVRDLVDSPSVVLGGLSLFVLAASAAVTVILLRRASARAVMFTGIGTLIGGVALTVAAVHAGAPVLFFVGTAIAGTGFGAGFQGGIRLVIPLTAQHESAGVLSLLYVVSYLGMGVPAVAAGYLVVHAGGLLETAEEYGTAVVVLAGLALFGLLRHPAGRGCATAAAGGRP</sequence>
<dbReference type="InterPro" id="IPR036259">
    <property type="entry name" value="MFS_trans_sf"/>
</dbReference>
<evidence type="ECO:0000256" key="8">
    <source>
        <dbReference type="SAM" id="Phobius"/>
    </source>
</evidence>
<feature type="transmembrane region" description="Helical" evidence="8">
    <location>
        <begin position="264"/>
        <end position="287"/>
    </location>
</feature>
<evidence type="ECO:0000256" key="4">
    <source>
        <dbReference type="ARBA" id="ARBA00022692"/>
    </source>
</evidence>
<dbReference type="AlphaFoldDB" id="A0A3A9ZBX7"/>
<keyword evidence="6 8" id="KW-0472">Membrane</keyword>
<feature type="transmembrane region" description="Helical" evidence="8">
    <location>
        <begin position="185"/>
        <end position="205"/>
    </location>
</feature>
<dbReference type="PROSITE" id="PS50850">
    <property type="entry name" value="MFS"/>
    <property type="match status" value="1"/>
</dbReference>
<dbReference type="SUPFAM" id="SSF103473">
    <property type="entry name" value="MFS general substrate transporter"/>
    <property type="match status" value="1"/>
</dbReference>
<evidence type="ECO:0000256" key="7">
    <source>
        <dbReference type="SAM" id="MobiDB-lite"/>
    </source>
</evidence>
<comment type="subcellular location">
    <subcellularLocation>
        <location evidence="1">Cell membrane</location>
        <topology evidence="1">Multi-pass membrane protein</topology>
    </subcellularLocation>
</comment>
<dbReference type="RefSeq" id="WP_120676696.1">
    <property type="nucleotide sequence ID" value="NZ_RBAL01000003.1"/>
</dbReference>
<feature type="transmembrane region" description="Helical" evidence="8">
    <location>
        <begin position="392"/>
        <end position="408"/>
    </location>
</feature>
<feature type="transmembrane region" description="Helical" evidence="8">
    <location>
        <begin position="320"/>
        <end position="345"/>
    </location>
</feature>
<feature type="transmembrane region" description="Helical" evidence="8">
    <location>
        <begin position="294"/>
        <end position="314"/>
    </location>
</feature>
<proteinExistence type="predicted"/>
<dbReference type="EMBL" id="RBAL01000003">
    <property type="protein sequence ID" value="RKN44876.1"/>
    <property type="molecule type" value="Genomic_DNA"/>
</dbReference>
<feature type="transmembrane region" description="Helical" evidence="8">
    <location>
        <begin position="67"/>
        <end position="87"/>
    </location>
</feature>
<dbReference type="InterPro" id="IPR011701">
    <property type="entry name" value="MFS"/>
</dbReference>
<accession>A0A3A9ZBX7</accession>
<evidence type="ECO:0000256" key="3">
    <source>
        <dbReference type="ARBA" id="ARBA00022475"/>
    </source>
</evidence>
<feature type="transmembrane region" description="Helical" evidence="8">
    <location>
        <begin position="158"/>
        <end position="179"/>
    </location>
</feature>
<dbReference type="InterPro" id="IPR050171">
    <property type="entry name" value="MFS_Transporters"/>
</dbReference>
<feature type="transmembrane region" description="Helical" evidence="8">
    <location>
        <begin position="357"/>
        <end position="380"/>
    </location>
</feature>
<dbReference type="GO" id="GO:0022857">
    <property type="term" value="F:transmembrane transporter activity"/>
    <property type="evidence" value="ECO:0007669"/>
    <property type="project" value="InterPro"/>
</dbReference>
<evidence type="ECO:0000256" key="1">
    <source>
        <dbReference type="ARBA" id="ARBA00004651"/>
    </source>
</evidence>
<gene>
    <name evidence="10" type="ORF">D7294_07130</name>
</gene>
<feature type="domain" description="Major facilitator superfamily (MFS) profile" evidence="9">
    <location>
        <begin position="27"/>
        <end position="425"/>
    </location>
</feature>
<feature type="transmembrane region" description="Helical" evidence="8">
    <location>
        <begin position="232"/>
        <end position="252"/>
    </location>
</feature>
<evidence type="ECO:0000256" key="2">
    <source>
        <dbReference type="ARBA" id="ARBA00022448"/>
    </source>
</evidence>
<organism evidence="10 11">
    <name type="scientific">Streptomyces hoynatensis</name>
    <dbReference type="NCBI Taxonomy" id="1141874"/>
    <lineage>
        <taxon>Bacteria</taxon>
        <taxon>Bacillati</taxon>
        <taxon>Actinomycetota</taxon>
        <taxon>Actinomycetes</taxon>
        <taxon>Kitasatosporales</taxon>
        <taxon>Streptomycetaceae</taxon>
        <taxon>Streptomyces</taxon>
    </lineage>
</organism>
<feature type="transmembrane region" description="Helical" evidence="8">
    <location>
        <begin position="99"/>
        <end position="118"/>
    </location>
</feature>
<dbReference type="Pfam" id="PF07690">
    <property type="entry name" value="MFS_1"/>
    <property type="match status" value="1"/>
</dbReference>